<reference evidence="3" key="1">
    <citation type="submission" date="2018-10" db="EMBL/GenBank/DDBJ databases">
        <title>Fifty Aureobasidium pullulans genomes reveal a recombining polyextremotolerant generalist.</title>
        <authorList>
            <person name="Gostincar C."/>
            <person name="Turk M."/>
            <person name="Zajc J."/>
            <person name="Gunde-Cimerman N."/>
        </authorList>
    </citation>
    <scope>NUCLEOTIDE SEQUENCE [LARGE SCALE GENOMIC DNA]</scope>
    <source>
        <strain evidence="3">EXF-10085</strain>
    </source>
</reference>
<dbReference type="Pfam" id="PF11915">
    <property type="entry name" value="DUF3433"/>
    <property type="match status" value="2"/>
</dbReference>
<feature type="transmembrane region" description="Helical" evidence="2">
    <location>
        <begin position="72"/>
        <end position="93"/>
    </location>
</feature>
<sequence length="1229" mass="135690">MVYSDENHEPERHMDQVRNTEEDTRQRPKPKITVSVRSTETPCLCASQNPEERLLARLANRSKTFVPWTLRLSSLLVFIGFLAALISTLEVLVHLSDKRQGLATSTEDEGYLWKYYPTASKWLDTLARRESHYIRMVYQNKVELALTTTVLSVIAIYWSNLEYHSKVLMPWTLLTEKGQSAESTLRLDYVSLNSIVALWTSIRRRHYPVIAAAVGSLAIVLIIVVSTGLFVLLPTDLERSATMTVTSRFGDTGLNRGSNDSFPVLVASSVLSGNLSIAFPPYTNGDYATESFEMQSHVNITSKSALIDTFSADMTCDSGQNIGTTVETGPYNWKITAEMTDGDCPTGPLVIAMPPRNQTLDTELMSVGKVTIQECPNAGHPKLFVMFAQIKANVRSDGSGSSDVTVLENNSTVVVCTPSYMLQRALVTTETSGAIIEVHPVSESRNTSISGWDMWSTFNATLQAAAPVFLAGPSYRQYGHGGYNYDNIFAMQMATYSKLSEAYLEAGELTRDMRSLFKTSAAQIADSFLRSKSSSQTDGSYSTVQLRIVFRNASLRMVEAGLGLLLICTILMTLYSRPLIGLSPGTDLAHLAVLVGQSAQFRSQLQKGGNKNQPQQPLRGDNFCSNCRPDALIPALSSKTEDTFSPIFGAYKGDKKWWKPFALSPLFKILFIILPLGVVFSLEATYQISQKHNGLGEVPANPYWHYAWTWSPALIMVIIKLLSQSATTSIALLDPYSMLRDKAVAARQSLSYNKLSKTTFQLCYDGCRNKRWILLGVGVSALLSPFLTIVVSGLFPVRFFDKTEAGRIVLSDRLVSPGDKTCTLDDWDQASLFAANFLVTGFGGYPEGTHEQYTFANAVVDPTTSAGIQFMNASSLDADLPAILSNITCKTMDPTGFRYTLDSPRGPKLAPANYHTSSSWSGNASYLNFTHPDFATFSCRRPGPHCDTGMVSLGVRLDTNSTRFLTTKYESGLWLERWADVSSWSDTEALVQAIDARNETKYPRPDIFFLYGPWNSHVANISGIACYYDVREGRATTTYDLFSGTVVDVKQFTEASPASPITCNPMPDLTLDTMLLSKSLWLSALNGSSESEFDDPANASLLANRISRIYNIFYSQFYNGALRTHNMSNTPNTTTGILYGVKHERLFQSEIPTRVLQALLLTMWLGTSLALLLTNTKKLLPKDPCSIAAQASLLADSEFLALIPPGAEHATTKELMEMTPFKDHLFSMG</sequence>
<organism evidence="3">
    <name type="scientific">Aureobasidium pullulans</name>
    <name type="common">Black yeast</name>
    <name type="synonym">Pullularia pullulans</name>
    <dbReference type="NCBI Taxonomy" id="5580"/>
    <lineage>
        <taxon>Eukaryota</taxon>
        <taxon>Fungi</taxon>
        <taxon>Dikarya</taxon>
        <taxon>Ascomycota</taxon>
        <taxon>Pezizomycotina</taxon>
        <taxon>Dothideomycetes</taxon>
        <taxon>Dothideomycetidae</taxon>
        <taxon>Dothideales</taxon>
        <taxon>Saccotheciaceae</taxon>
        <taxon>Aureobasidium</taxon>
    </lineage>
</organism>
<keyword evidence="2" id="KW-1133">Transmembrane helix</keyword>
<dbReference type="PANTHER" id="PTHR37544">
    <property type="entry name" value="SPRAY-RELATED"/>
    <property type="match status" value="1"/>
</dbReference>
<evidence type="ECO:0000256" key="1">
    <source>
        <dbReference type="SAM" id="MobiDB-lite"/>
    </source>
</evidence>
<protein>
    <submittedName>
        <fullName evidence="3">Uncharacterized protein</fullName>
    </submittedName>
</protein>
<feature type="transmembrane region" description="Helical" evidence="2">
    <location>
        <begin position="772"/>
        <end position="795"/>
    </location>
</feature>
<feature type="compositionally biased region" description="Basic and acidic residues" evidence="1">
    <location>
        <begin position="1"/>
        <end position="26"/>
    </location>
</feature>
<accession>A0A4S9C9Q8</accession>
<keyword evidence="2" id="KW-0472">Membrane</keyword>
<feature type="transmembrane region" description="Helical" evidence="2">
    <location>
        <begin position="557"/>
        <end position="575"/>
    </location>
</feature>
<proteinExistence type="predicted"/>
<feature type="transmembrane region" description="Helical" evidence="2">
    <location>
        <begin position="142"/>
        <end position="159"/>
    </location>
</feature>
<dbReference type="EMBL" id="QZAS01000032">
    <property type="protein sequence ID" value="THX03466.1"/>
    <property type="molecule type" value="Genomic_DNA"/>
</dbReference>
<feature type="transmembrane region" description="Helical" evidence="2">
    <location>
        <begin position="209"/>
        <end position="233"/>
    </location>
</feature>
<dbReference type="PANTHER" id="PTHR37544:SF1">
    <property type="entry name" value="PHOSPHORIBOSYLAMINOIMIDAZOLE-SUCCINOCARBOXAMIDE SYNTHASE"/>
    <property type="match status" value="1"/>
</dbReference>
<keyword evidence="2" id="KW-0812">Transmembrane</keyword>
<evidence type="ECO:0000313" key="3">
    <source>
        <dbReference type="EMBL" id="THX03466.1"/>
    </source>
</evidence>
<dbReference type="InterPro" id="IPR021840">
    <property type="entry name" value="DUF3433"/>
</dbReference>
<feature type="transmembrane region" description="Helical" evidence="2">
    <location>
        <begin position="661"/>
        <end position="682"/>
    </location>
</feature>
<feature type="region of interest" description="Disordered" evidence="1">
    <location>
        <begin position="1"/>
        <end position="31"/>
    </location>
</feature>
<name>A0A4S9C9Q8_AURPU</name>
<dbReference type="AlphaFoldDB" id="A0A4S9C9Q8"/>
<comment type="caution">
    <text evidence="3">The sequence shown here is derived from an EMBL/GenBank/DDBJ whole genome shotgun (WGS) entry which is preliminary data.</text>
</comment>
<gene>
    <name evidence="3" type="ORF">D6D13_07674</name>
</gene>
<evidence type="ECO:0000256" key="2">
    <source>
        <dbReference type="SAM" id="Phobius"/>
    </source>
</evidence>